<dbReference type="PANTHER" id="PTHR32057:SF14">
    <property type="entry name" value="PROTEIN ADENYLYLTRANSFERASE SELO, MITOCHONDRIAL"/>
    <property type="match status" value="1"/>
</dbReference>
<sequence length="499" mass="54449">MAQPNTRPATTFAFDNSFARSLEGFYVPWQGEQAPKPRIAHLNEALAEQLGLSLDASDETLAAILAGSETAEGSEPIAQAYAGHQFGGFSPQLGDGRALLLGELLDTEGQRFDLQLKGSGRTPFSRGGDGKAVLGPVLREYIMGEAMHALGIPTTRALAAVTTGEQIRRQGLKPGAVLARVASSHIRVGTFQFFAARGAWDGVSKLADYTIMRHYPELIDKENRYLALFEAVARRQAQLIAQWMQVGFIHGVMNTDNVALSGETIDYGPCAFMDQYDSATVFSSIDRNGRYAYGSQPQIGQWNLARFAETLVPLIAPDDENLAAELLTDALTEYMASYKQAWLTGMGRKIGLASAEGKDTALIQILMGTLQGEHVDFTLFFRRLGDSLVSTEGKVALLALFDDPEAIAGWLKDWQARLEEEGRPADATAEAMAKVNPIYIPRNHLVEAALQKAEDFADLSEVRQLLDVLSNPYEERKGLEDYARPAPSDFGPFVSYCGT</sequence>
<evidence type="ECO:0000256" key="4">
    <source>
        <dbReference type="ARBA" id="ARBA00022723"/>
    </source>
</evidence>
<comment type="function">
    <text evidence="8">Nucleotidyltransferase involved in the post-translational modification of proteins. It can catalyze the addition of adenosine monophosphate (AMP) or uridine monophosphate (UMP) to a protein, resulting in modifications known as AMPylation and UMPylation.</text>
</comment>
<evidence type="ECO:0000256" key="1">
    <source>
        <dbReference type="ARBA" id="ARBA00009747"/>
    </source>
</evidence>
<feature type="binding site" evidence="8">
    <location>
        <position position="129"/>
    </location>
    <ligand>
        <name>ATP</name>
        <dbReference type="ChEBI" id="CHEBI:30616"/>
    </ligand>
</feature>
<keyword evidence="10" id="KW-1185">Reference proteome</keyword>
<proteinExistence type="inferred from homology"/>
<evidence type="ECO:0000256" key="2">
    <source>
        <dbReference type="ARBA" id="ARBA00022679"/>
    </source>
</evidence>
<feature type="binding site" evidence="8">
    <location>
        <position position="94"/>
    </location>
    <ligand>
        <name>ATP</name>
        <dbReference type="ChEBI" id="CHEBI:30616"/>
    </ligand>
</feature>
<feature type="binding site" evidence="8">
    <location>
        <position position="96"/>
    </location>
    <ligand>
        <name>ATP</name>
        <dbReference type="ChEBI" id="CHEBI:30616"/>
    </ligand>
</feature>
<feature type="binding site" evidence="8">
    <location>
        <position position="266"/>
    </location>
    <ligand>
        <name>ATP</name>
        <dbReference type="ChEBI" id="CHEBI:30616"/>
    </ligand>
</feature>
<comment type="catalytic activity">
    <reaction evidence="8">
        <text>L-seryl-[protein] + ATP = 3-O-(5'-adenylyl)-L-seryl-[protein] + diphosphate</text>
        <dbReference type="Rhea" id="RHEA:58120"/>
        <dbReference type="Rhea" id="RHEA-COMP:9863"/>
        <dbReference type="Rhea" id="RHEA-COMP:15073"/>
        <dbReference type="ChEBI" id="CHEBI:29999"/>
        <dbReference type="ChEBI" id="CHEBI:30616"/>
        <dbReference type="ChEBI" id="CHEBI:33019"/>
        <dbReference type="ChEBI" id="CHEBI:142516"/>
        <dbReference type="EC" id="2.7.7.108"/>
    </reaction>
</comment>
<keyword evidence="5 8" id="KW-0547">Nucleotide-binding</keyword>
<dbReference type="STRING" id="655353.SAMN04488056_101181"/>
<feature type="binding site" evidence="8">
    <location>
        <position position="130"/>
    </location>
    <ligand>
        <name>ATP</name>
        <dbReference type="ChEBI" id="CHEBI:30616"/>
    </ligand>
</feature>
<dbReference type="GO" id="GO:0005524">
    <property type="term" value="F:ATP binding"/>
    <property type="evidence" value="ECO:0007669"/>
    <property type="project" value="UniProtKB-UniRule"/>
</dbReference>
<gene>
    <name evidence="8" type="primary">ydiU</name>
    <name evidence="8" type="synonym">selO</name>
    <name evidence="9" type="ORF">SAMN04488056_101181</name>
</gene>
<evidence type="ECO:0000256" key="8">
    <source>
        <dbReference type="HAMAP-Rule" id="MF_00692"/>
    </source>
</evidence>
<accession>A0A1I4ZQE9</accession>
<feature type="binding site" evidence="8">
    <location>
        <position position="97"/>
    </location>
    <ligand>
        <name>ATP</name>
        <dbReference type="ChEBI" id="CHEBI:30616"/>
    </ligand>
</feature>
<dbReference type="NCBIfam" id="NF000658">
    <property type="entry name" value="PRK00029.1"/>
    <property type="match status" value="1"/>
</dbReference>
<keyword evidence="7 8" id="KW-0460">Magnesium</keyword>
<comment type="catalytic activity">
    <reaction evidence="8">
        <text>L-seryl-[protein] + UTP = O-(5'-uridylyl)-L-seryl-[protein] + diphosphate</text>
        <dbReference type="Rhea" id="RHEA:64604"/>
        <dbReference type="Rhea" id="RHEA-COMP:9863"/>
        <dbReference type="Rhea" id="RHEA-COMP:16635"/>
        <dbReference type="ChEBI" id="CHEBI:29999"/>
        <dbReference type="ChEBI" id="CHEBI:33019"/>
        <dbReference type="ChEBI" id="CHEBI:46398"/>
        <dbReference type="ChEBI" id="CHEBI:156051"/>
    </reaction>
</comment>
<protein>
    <recommendedName>
        <fullName evidence="8">Protein nucleotidyltransferase YdiU</fullName>
        <ecNumber evidence="8">2.7.7.-</ecNumber>
    </recommendedName>
    <alternativeName>
        <fullName evidence="8">Protein adenylyltransferase YdiU</fullName>
        <ecNumber evidence="8">2.7.7.108</ecNumber>
    </alternativeName>
    <alternativeName>
        <fullName evidence="8">Protein uridylyltransferase YdiU</fullName>
        <ecNumber evidence="8">2.7.7.-</ecNumber>
    </alternativeName>
</protein>
<dbReference type="GO" id="GO:0070733">
    <property type="term" value="F:AMPylase activity"/>
    <property type="evidence" value="ECO:0007669"/>
    <property type="project" value="UniProtKB-EC"/>
</dbReference>
<dbReference type="HAMAP" id="MF_00692">
    <property type="entry name" value="SelO"/>
    <property type="match status" value="1"/>
</dbReference>
<organism evidence="9 10">
    <name type="scientific">Cohaesibacter marisflavi</name>
    <dbReference type="NCBI Taxonomy" id="655353"/>
    <lineage>
        <taxon>Bacteria</taxon>
        <taxon>Pseudomonadati</taxon>
        <taxon>Pseudomonadota</taxon>
        <taxon>Alphaproteobacteria</taxon>
        <taxon>Hyphomicrobiales</taxon>
        <taxon>Cohaesibacteraceae</taxon>
    </lineage>
</organism>
<feature type="binding site" evidence="8">
    <location>
        <position position="187"/>
    </location>
    <ligand>
        <name>ATP</name>
        <dbReference type="ChEBI" id="CHEBI:30616"/>
    </ligand>
</feature>
<dbReference type="RefSeq" id="WP_090067901.1">
    <property type="nucleotide sequence ID" value="NZ_FOVR01000001.1"/>
</dbReference>
<feature type="binding site" evidence="8">
    <location>
        <position position="257"/>
    </location>
    <ligand>
        <name>Mg(2+)</name>
        <dbReference type="ChEBI" id="CHEBI:18420"/>
    </ligand>
</feature>
<comment type="catalytic activity">
    <reaction evidence="8">
        <text>L-tyrosyl-[protein] + UTP = O-(5'-uridylyl)-L-tyrosyl-[protein] + diphosphate</text>
        <dbReference type="Rhea" id="RHEA:83887"/>
        <dbReference type="Rhea" id="RHEA-COMP:10136"/>
        <dbReference type="Rhea" id="RHEA-COMP:20238"/>
        <dbReference type="ChEBI" id="CHEBI:33019"/>
        <dbReference type="ChEBI" id="CHEBI:46398"/>
        <dbReference type="ChEBI" id="CHEBI:46858"/>
        <dbReference type="ChEBI" id="CHEBI:90602"/>
    </reaction>
</comment>
<dbReference type="PANTHER" id="PTHR32057">
    <property type="entry name" value="PROTEIN ADENYLYLTRANSFERASE SELO, MITOCHONDRIAL"/>
    <property type="match status" value="1"/>
</dbReference>
<dbReference type="EC" id="2.7.7.-" evidence="8"/>
<keyword evidence="4 8" id="KW-0479">Metal-binding</keyword>
<dbReference type="OrthoDB" id="9776281at2"/>
<keyword evidence="3 8" id="KW-0548">Nucleotidyltransferase</keyword>
<evidence type="ECO:0000256" key="5">
    <source>
        <dbReference type="ARBA" id="ARBA00022741"/>
    </source>
</evidence>
<dbReference type="GO" id="GO:0030145">
    <property type="term" value="F:manganese ion binding"/>
    <property type="evidence" value="ECO:0007669"/>
    <property type="project" value="UniProtKB-UniRule"/>
</dbReference>
<evidence type="ECO:0000256" key="7">
    <source>
        <dbReference type="ARBA" id="ARBA00022842"/>
    </source>
</evidence>
<evidence type="ECO:0000313" key="9">
    <source>
        <dbReference type="EMBL" id="SFN52506.1"/>
    </source>
</evidence>
<feature type="active site" description="Proton acceptor" evidence="8">
    <location>
        <position position="256"/>
    </location>
</feature>
<dbReference type="EC" id="2.7.7.108" evidence="8"/>
<comment type="similarity">
    <text evidence="1 8">Belongs to the SELO family.</text>
</comment>
<dbReference type="InterPro" id="IPR003846">
    <property type="entry name" value="SelO"/>
</dbReference>
<dbReference type="AlphaFoldDB" id="A0A1I4ZQE9"/>
<comment type="catalytic activity">
    <reaction evidence="8">
        <text>L-threonyl-[protein] + ATP = 3-O-(5'-adenylyl)-L-threonyl-[protein] + diphosphate</text>
        <dbReference type="Rhea" id="RHEA:54292"/>
        <dbReference type="Rhea" id="RHEA-COMP:11060"/>
        <dbReference type="Rhea" id="RHEA-COMP:13847"/>
        <dbReference type="ChEBI" id="CHEBI:30013"/>
        <dbReference type="ChEBI" id="CHEBI:30616"/>
        <dbReference type="ChEBI" id="CHEBI:33019"/>
        <dbReference type="ChEBI" id="CHEBI:138113"/>
        <dbReference type="EC" id="2.7.7.108"/>
    </reaction>
</comment>
<keyword evidence="2 8" id="KW-0808">Transferase</keyword>
<evidence type="ECO:0000313" key="10">
    <source>
        <dbReference type="Proteomes" id="UP000199236"/>
    </source>
</evidence>
<feature type="binding site" evidence="8">
    <location>
        <position position="266"/>
    </location>
    <ligand>
        <name>Mg(2+)</name>
        <dbReference type="ChEBI" id="CHEBI:18420"/>
    </ligand>
</feature>
<evidence type="ECO:0000256" key="6">
    <source>
        <dbReference type="ARBA" id="ARBA00022840"/>
    </source>
</evidence>
<keyword evidence="8" id="KW-0464">Manganese</keyword>
<comment type="catalytic activity">
    <reaction evidence="8">
        <text>L-histidyl-[protein] + UTP = N(tele)-(5'-uridylyl)-L-histidyl-[protein] + diphosphate</text>
        <dbReference type="Rhea" id="RHEA:83891"/>
        <dbReference type="Rhea" id="RHEA-COMP:9745"/>
        <dbReference type="Rhea" id="RHEA-COMP:20239"/>
        <dbReference type="ChEBI" id="CHEBI:29979"/>
        <dbReference type="ChEBI" id="CHEBI:33019"/>
        <dbReference type="ChEBI" id="CHEBI:46398"/>
        <dbReference type="ChEBI" id="CHEBI:233474"/>
    </reaction>
</comment>
<dbReference type="Proteomes" id="UP000199236">
    <property type="component" value="Unassembled WGS sequence"/>
</dbReference>
<comment type="cofactor">
    <cofactor evidence="8">
        <name>Mg(2+)</name>
        <dbReference type="ChEBI" id="CHEBI:18420"/>
    </cofactor>
    <cofactor evidence="8">
        <name>Mn(2+)</name>
        <dbReference type="ChEBI" id="CHEBI:29035"/>
    </cofactor>
</comment>
<comment type="catalytic activity">
    <reaction evidence="8">
        <text>L-tyrosyl-[protein] + ATP = O-(5'-adenylyl)-L-tyrosyl-[protein] + diphosphate</text>
        <dbReference type="Rhea" id="RHEA:54288"/>
        <dbReference type="Rhea" id="RHEA-COMP:10136"/>
        <dbReference type="Rhea" id="RHEA-COMP:13846"/>
        <dbReference type="ChEBI" id="CHEBI:30616"/>
        <dbReference type="ChEBI" id="CHEBI:33019"/>
        <dbReference type="ChEBI" id="CHEBI:46858"/>
        <dbReference type="ChEBI" id="CHEBI:83624"/>
        <dbReference type="EC" id="2.7.7.108"/>
    </reaction>
</comment>
<reference evidence="9 10" key="1">
    <citation type="submission" date="2016-10" db="EMBL/GenBank/DDBJ databases">
        <authorList>
            <person name="de Groot N.N."/>
        </authorList>
    </citation>
    <scope>NUCLEOTIDE SEQUENCE [LARGE SCALE GENOMIC DNA]</scope>
    <source>
        <strain evidence="9 10">CGMCC 1.9157</strain>
    </source>
</reference>
<keyword evidence="6 8" id="KW-0067">ATP-binding</keyword>
<dbReference type="Pfam" id="PF02696">
    <property type="entry name" value="SelO"/>
    <property type="match status" value="1"/>
</dbReference>
<feature type="binding site" evidence="8">
    <location>
        <position position="117"/>
    </location>
    <ligand>
        <name>ATP</name>
        <dbReference type="ChEBI" id="CHEBI:30616"/>
    </ligand>
</feature>
<name>A0A1I4ZQE9_9HYPH</name>
<feature type="binding site" evidence="8">
    <location>
        <position position="180"/>
    </location>
    <ligand>
        <name>ATP</name>
        <dbReference type="ChEBI" id="CHEBI:30616"/>
    </ligand>
</feature>
<dbReference type="GO" id="GO:0000287">
    <property type="term" value="F:magnesium ion binding"/>
    <property type="evidence" value="ECO:0007669"/>
    <property type="project" value="UniProtKB-UniRule"/>
</dbReference>
<evidence type="ECO:0000256" key="3">
    <source>
        <dbReference type="ARBA" id="ARBA00022695"/>
    </source>
</evidence>
<dbReference type="EMBL" id="FOVR01000001">
    <property type="protein sequence ID" value="SFN52506.1"/>
    <property type="molecule type" value="Genomic_DNA"/>
</dbReference>